<dbReference type="InterPro" id="IPR008969">
    <property type="entry name" value="CarboxyPept-like_regulatory"/>
</dbReference>
<name>A0A432LKF6_9BACT</name>
<gene>
    <name evidence="5" type="ORF">EHV08_05725</name>
</gene>
<proteinExistence type="predicted"/>
<dbReference type="RefSeq" id="WP_126678465.1">
    <property type="nucleotide sequence ID" value="NZ_RYYU01000001.1"/>
</dbReference>
<reference evidence="5 6" key="1">
    <citation type="submission" date="2018-12" db="EMBL/GenBank/DDBJ databases">
        <title>Genome sequencing of Prevotella sp. KCOM 3155 (= JS262).</title>
        <authorList>
            <person name="Kook J.-K."/>
            <person name="Park S.-N."/>
            <person name="Lim Y.K."/>
        </authorList>
    </citation>
    <scope>NUCLEOTIDE SEQUENCE [LARGE SCALE GENOMIC DNA]</scope>
    <source>
        <strain evidence="5 6">KCOM 3155</strain>
    </source>
</reference>
<dbReference type="InterPro" id="IPR041700">
    <property type="entry name" value="OMP_b-brl_3"/>
</dbReference>
<keyword evidence="2" id="KW-0472">Membrane</keyword>
<dbReference type="AlphaFoldDB" id="A0A432LKF6"/>
<evidence type="ECO:0000256" key="2">
    <source>
        <dbReference type="ARBA" id="ARBA00023136"/>
    </source>
</evidence>
<dbReference type="Gene3D" id="2.40.170.20">
    <property type="entry name" value="TonB-dependent receptor, beta-barrel domain"/>
    <property type="match status" value="1"/>
</dbReference>
<sequence>MRTFLLLIFVHICIVAFPQAFCIKGTVISEDQNPIEFANVALSDRDGNILKGTITDSLGFFCLSLDGYSQMKNIFLKVSHIGYESHKQLVDKEDFGIILLYPVSKELKEVVVTGKKSPYTMKAGTLTANIQNSILKDAGSAMDVLKQLPLVNIKNDIINIFGKGNALVYINNKELHGVEELLKLSSKRIKKIEIITTPGAQYSSSVGAVVKIFTTESAEGFSGIIHTRVYRGKGWSESLLANAAYSTKKFSFFADYSMQDIRKEQTQQTEVSINGLSPNLIYSNNELTLRRQSHNLGIAAEYRASEDHLLGVKYSHSFLTDGHYKVYGAITAYSDSKRSADYNQKSNYYPDGNGGNINVFYKGKVSEWSIDLNSDYMFGHTKTFASYDNTEFISNKHNIVNSNSENNYRLGAIKLELSRKIRNSTILFGTDYAKTRNQSFYSNDNNSDLQNDLPQTSTLNNQDLFALFLNYKYSIYHFDVEMGLRFEFINQRYYINERQQEDQTKKYSNLFPTLVISRSLFDEKVNMSLSYRRVVNRPSYYQLRGDIQYNSPYSYEVGNPLLKSTYVDDINYTVSYSNLNFMTSYKSYHNKTLFTIDQYENKAITMSGFTNVDGFKKLSIVSIWDPTFFKVWNPELEVGFEKQFFKLRNKSVVNTYNRPYFYVSLYNILKLPLDYSFVVQAKYWTSYNSGVSYEYSGMFVDAFIQKYFMDKKMVIKIGAENIFNTSKEKWEMMYNSINYKKIAYNDNRFIYISFTYNFHNTKKYAGKGTKNSEQRRLNTL</sequence>
<evidence type="ECO:0000256" key="3">
    <source>
        <dbReference type="ARBA" id="ARBA00023237"/>
    </source>
</evidence>
<protein>
    <submittedName>
        <fullName evidence="5">TonB-dependent receptor</fullName>
    </submittedName>
</protein>
<dbReference type="InterPro" id="IPR036942">
    <property type="entry name" value="Beta-barrel_TonB_sf"/>
</dbReference>
<dbReference type="Proteomes" id="UP000278983">
    <property type="component" value="Unassembled WGS sequence"/>
</dbReference>
<keyword evidence="5" id="KW-0675">Receptor</keyword>
<comment type="subcellular location">
    <subcellularLocation>
        <location evidence="1">Cell outer membrane</location>
    </subcellularLocation>
</comment>
<keyword evidence="6" id="KW-1185">Reference proteome</keyword>
<feature type="domain" description="Outer membrane protein beta-barrel" evidence="4">
    <location>
        <begin position="367"/>
        <end position="756"/>
    </location>
</feature>
<dbReference type="EMBL" id="RYYU01000001">
    <property type="protein sequence ID" value="RUL59304.1"/>
    <property type="molecule type" value="Genomic_DNA"/>
</dbReference>
<dbReference type="OrthoDB" id="905020at2"/>
<dbReference type="GO" id="GO:0009279">
    <property type="term" value="C:cell outer membrane"/>
    <property type="evidence" value="ECO:0007669"/>
    <property type="project" value="UniProtKB-SubCell"/>
</dbReference>
<organism evidence="5 6">
    <name type="scientific">Prevotella koreensis</name>
    <dbReference type="NCBI Taxonomy" id="2490854"/>
    <lineage>
        <taxon>Bacteria</taxon>
        <taxon>Pseudomonadati</taxon>
        <taxon>Bacteroidota</taxon>
        <taxon>Bacteroidia</taxon>
        <taxon>Bacteroidales</taxon>
        <taxon>Prevotellaceae</taxon>
        <taxon>Prevotella</taxon>
    </lineage>
</organism>
<evidence type="ECO:0000313" key="5">
    <source>
        <dbReference type="EMBL" id="RUL59304.1"/>
    </source>
</evidence>
<evidence type="ECO:0000259" key="4">
    <source>
        <dbReference type="Pfam" id="PF14905"/>
    </source>
</evidence>
<comment type="caution">
    <text evidence="5">The sequence shown here is derived from an EMBL/GenBank/DDBJ whole genome shotgun (WGS) entry which is preliminary data.</text>
</comment>
<accession>A0A432LKF6</accession>
<dbReference type="SUPFAM" id="SSF49464">
    <property type="entry name" value="Carboxypeptidase regulatory domain-like"/>
    <property type="match status" value="1"/>
</dbReference>
<dbReference type="SUPFAM" id="SSF56935">
    <property type="entry name" value="Porins"/>
    <property type="match status" value="1"/>
</dbReference>
<evidence type="ECO:0000313" key="6">
    <source>
        <dbReference type="Proteomes" id="UP000278983"/>
    </source>
</evidence>
<keyword evidence="3" id="KW-0998">Cell outer membrane</keyword>
<dbReference type="Pfam" id="PF14905">
    <property type="entry name" value="OMP_b-brl_3"/>
    <property type="match status" value="1"/>
</dbReference>
<dbReference type="Pfam" id="PF13715">
    <property type="entry name" value="CarbopepD_reg_2"/>
    <property type="match status" value="1"/>
</dbReference>
<evidence type="ECO:0000256" key="1">
    <source>
        <dbReference type="ARBA" id="ARBA00004442"/>
    </source>
</evidence>